<feature type="compositionally biased region" description="Acidic residues" evidence="1">
    <location>
        <begin position="92"/>
        <end position="107"/>
    </location>
</feature>
<feature type="region of interest" description="Disordered" evidence="1">
    <location>
        <begin position="64"/>
        <end position="149"/>
    </location>
</feature>
<feature type="compositionally biased region" description="Acidic residues" evidence="1">
    <location>
        <begin position="65"/>
        <end position="84"/>
    </location>
</feature>
<organism evidence="2 3">
    <name type="scientific">Mycena metata</name>
    <dbReference type="NCBI Taxonomy" id="1033252"/>
    <lineage>
        <taxon>Eukaryota</taxon>
        <taxon>Fungi</taxon>
        <taxon>Dikarya</taxon>
        <taxon>Basidiomycota</taxon>
        <taxon>Agaricomycotina</taxon>
        <taxon>Agaricomycetes</taxon>
        <taxon>Agaricomycetidae</taxon>
        <taxon>Agaricales</taxon>
        <taxon>Marasmiineae</taxon>
        <taxon>Mycenaceae</taxon>
        <taxon>Mycena</taxon>
    </lineage>
</organism>
<evidence type="ECO:0000256" key="1">
    <source>
        <dbReference type="SAM" id="MobiDB-lite"/>
    </source>
</evidence>
<sequence>MLVSTPAFVNSTKLRDSIQIVKTLLDIWDTHFTNCAGMWILHTPMVSCHFQVNRFPLISSFEPQNEVDDFDDTEGEVDADDEWADSQSSQNEDSDCDAGSDAEDSVGEDSICVESHEQQAPQVDQESMDSGHTGTNHGTDLEPRTANDHLKGGGFIHRIFGALRHGLVVEADPDNIDSDPISPFLI</sequence>
<gene>
    <name evidence="2" type="ORF">B0H16DRAFT_1467088</name>
</gene>
<dbReference type="Proteomes" id="UP001215598">
    <property type="component" value="Unassembled WGS sequence"/>
</dbReference>
<evidence type="ECO:0000313" key="2">
    <source>
        <dbReference type="EMBL" id="KAJ7735471.1"/>
    </source>
</evidence>
<proteinExistence type="predicted"/>
<reference evidence="2" key="1">
    <citation type="submission" date="2023-03" db="EMBL/GenBank/DDBJ databases">
        <title>Massive genome expansion in bonnet fungi (Mycena s.s.) driven by repeated elements and novel gene families across ecological guilds.</title>
        <authorList>
            <consortium name="Lawrence Berkeley National Laboratory"/>
            <person name="Harder C.B."/>
            <person name="Miyauchi S."/>
            <person name="Viragh M."/>
            <person name="Kuo A."/>
            <person name="Thoen E."/>
            <person name="Andreopoulos B."/>
            <person name="Lu D."/>
            <person name="Skrede I."/>
            <person name="Drula E."/>
            <person name="Henrissat B."/>
            <person name="Morin E."/>
            <person name="Kohler A."/>
            <person name="Barry K."/>
            <person name="LaButti K."/>
            <person name="Morin E."/>
            <person name="Salamov A."/>
            <person name="Lipzen A."/>
            <person name="Mereny Z."/>
            <person name="Hegedus B."/>
            <person name="Baldrian P."/>
            <person name="Stursova M."/>
            <person name="Weitz H."/>
            <person name="Taylor A."/>
            <person name="Grigoriev I.V."/>
            <person name="Nagy L.G."/>
            <person name="Martin F."/>
            <person name="Kauserud H."/>
        </authorList>
    </citation>
    <scope>NUCLEOTIDE SEQUENCE</scope>
    <source>
        <strain evidence="2">CBHHK182m</strain>
    </source>
</reference>
<protein>
    <submittedName>
        <fullName evidence="2">Uncharacterized protein</fullName>
    </submittedName>
</protein>
<keyword evidence="3" id="KW-1185">Reference proteome</keyword>
<dbReference type="AlphaFoldDB" id="A0AAD7I6F2"/>
<feature type="compositionally biased region" description="Basic and acidic residues" evidence="1">
    <location>
        <begin position="139"/>
        <end position="149"/>
    </location>
</feature>
<evidence type="ECO:0000313" key="3">
    <source>
        <dbReference type="Proteomes" id="UP001215598"/>
    </source>
</evidence>
<accession>A0AAD7I6F2</accession>
<feature type="compositionally biased region" description="Polar residues" evidence="1">
    <location>
        <begin position="118"/>
        <end position="138"/>
    </location>
</feature>
<dbReference type="EMBL" id="JARKIB010000126">
    <property type="protein sequence ID" value="KAJ7735471.1"/>
    <property type="molecule type" value="Genomic_DNA"/>
</dbReference>
<name>A0AAD7I6F2_9AGAR</name>
<comment type="caution">
    <text evidence="2">The sequence shown here is derived from an EMBL/GenBank/DDBJ whole genome shotgun (WGS) entry which is preliminary data.</text>
</comment>